<name>A0A7C4AJT1_9BACT</name>
<protein>
    <recommendedName>
        <fullName evidence="3">Polyhydroxyalkanoate synthesis regulator phasin</fullName>
    </recommendedName>
</protein>
<comment type="caution">
    <text evidence="2">The sequence shown here is derived from an EMBL/GenBank/DDBJ whole genome shotgun (WGS) entry which is preliminary data.</text>
</comment>
<evidence type="ECO:0008006" key="3">
    <source>
        <dbReference type="Google" id="ProtNLM"/>
    </source>
</evidence>
<keyword evidence="1" id="KW-0175">Coiled coil</keyword>
<evidence type="ECO:0000256" key="1">
    <source>
        <dbReference type="SAM" id="Coils"/>
    </source>
</evidence>
<proteinExistence type="predicted"/>
<dbReference type="InterPro" id="IPR008769">
    <property type="entry name" value="PhaF_PhaI"/>
</dbReference>
<accession>A0A7C4AJT1</accession>
<sequence length="105" mass="12195">MSLQDFFKNMIFACLGMQEVFKDFLADLVKKGKMSESEAAKIINEFMKKSEDTKEKFKENLKDMIHRTLQGMNLPTKEEIDVLKSTMNELNLRITKIEEKIGKGD</sequence>
<organism evidence="2">
    <name type="scientific">Thermodesulfovibrio aggregans</name>
    <dbReference type="NCBI Taxonomy" id="86166"/>
    <lineage>
        <taxon>Bacteria</taxon>
        <taxon>Pseudomonadati</taxon>
        <taxon>Nitrospirota</taxon>
        <taxon>Thermodesulfovibrionia</taxon>
        <taxon>Thermodesulfovibrionales</taxon>
        <taxon>Thermodesulfovibrionaceae</taxon>
        <taxon>Thermodesulfovibrio</taxon>
    </lineage>
</organism>
<dbReference type="EMBL" id="DTHO01000057">
    <property type="protein sequence ID" value="HGG99821.1"/>
    <property type="molecule type" value="Genomic_DNA"/>
</dbReference>
<feature type="coiled-coil region" evidence="1">
    <location>
        <begin position="47"/>
        <end position="100"/>
    </location>
</feature>
<reference evidence="2" key="1">
    <citation type="journal article" date="2020" name="mSystems">
        <title>Genome- and Community-Level Interaction Insights into Carbon Utilization and Element Cycling Functions of Hydrothermarchaeota in Hydrothermal Sediment.</title>
        <authorList>
            <person name="Zhou Z."/>
            <person name="Liu Y."/>
            <person name="Xu W."/>
            <person name="Pan J."/>
            <person name="Luo Z.H."/>
            <person name="Li M."/>
        </authorList>
    </citation>
    <scope>NUCLEOTIDE SEQUENCE [LARGE SCALE GENOMIC DNA]</scope>
    <source>
        <strain evidence="2">SpSt-788</strain>
    </source>
</reference>
<evidence type="ECO:0000313" key="2">
    <source>
        <dbReference type="EMBL" id="HGG99821.1"/>
    </source>
</evidence>
<dbReference type="PANTHER" id="PTHR38664:SF1">
    <property type="entry name" value="SLR0058 PROTEIN"/>
    <property type="match status" value="1"/>
</dbReference>
<dbReference type="AlphaFoldDB" id="A0A7C4AJT1"/>
<dbReference type="PANTHER" id="PTHR38664">
    <property type="entry name" value="SLR0058 PROTEIN"/>
    <property type="match status" value="1"/>
</dbReference>
<gene>
    <name evidence="2" type="ORF">ENV75_05170</name>
</gene>